<sequence>MIFRGISATFSTIGAKQYNTIGSFWDYMSNIYGMENLRGLGYNWTETTIEYAIGLENNYKIDLDIMKLTQIGINASYKEISIPLQGWERFNGKTDDLPKIYEKIYLNGQLEYEIERFTNDGNCTIDIIRK</sequence>
<evidence type="ECO:0000313" key="1">
    <source>
        <dbReference type="EMBL" id="KAK8860690.1"/>
    </source>
</evidence>
<name>A0ABR2IDP0_9EUKA</name>
<proteinExistence type="predicted"/>
<comment type="caution">
    <text evidence="1">The sequence shown here is derived from an EMBL/GenBank/DDBJ whole genome shotgun (WGS) entry which is preliminary data.</text>
</comment>
<evidence type="ECO:0000313" key="2">
    <source>
        <dbReference type="Proteomes" id="UP001470230"/>
    </source>
</evidence>
<dbReference type="Proteomes" id="UP001470230">
    <property type="component" value="Unassembled WGS sequence"/>
</dbReference>
<keyword evidence="2" id="KW-1185">Reference proteome</keyword>
<gene>
    <name evidence="1" type="ORF">M9Y10_012355</name>
</gene>
<protein>
    <submittedName>
        <fullName evidence="1">Uncharacterized protein</fullName>
    </submittedName>
</protein>
<dbReference type="EMBL" id="JAPFFF010000018">
    <property type="protein sequence ID" value="KAK8860690.1"/>
    <property type="molecule type" value="Genomic_DNA"/>
</dbReference>
<accession>A0ABR2IDP0</accession>
<organism evidence="1 2">
    <name type="scientific">Tritrichomonas musculus</name>
    <dbReference type="NCBI Taxonomy" id="1915356"/>
    <lineage>
        <taxon>Eukaryota</taxon>
        <taxon>Metamonada</taxon>
        <taxon>Parabasalia</taxon>
        <taxon>Tritrichomonadida</taxon>
        <taxon>Tritrichomonadidae</taxon>
        <taxon>Tritrichomonas</taxon>
    </lineage>
</organism>
<reference evidence="1 2" key="1">
    <citation type="submission" date="2024-04" db="EMBL/GenBank/DDBJ databases">
        <title>Tritrichomonas musculus Genome.</title>
        <authorList>
            <person name="Alves-Ferreira E."/>
            <person name="Grigg M."/>
            <person name="Lorenzi H."/>
            <person name="Galac M."/>
        </authorList>
    </citation>
    <scope>NUCLEOTIDE SEQUENCE [LARGE SCALE GENOMIC DNA]</scope>
    <source>
        <strain evidence="1 2">EAF2021</strain>
    </source>
</reference>